<evidence type="ECO:0000313" key="2">
    <source>
        <dbReference type="Proteomes" id="UP000274391"/>
    </source>
</evidence>
<dbReference type="RefSeq" id="WP_124969725.1">
    <property type="nucleotide sequence ID" value="NZ_RQVS01000003.1"/>
</dbReference>
<protein>
    <submittedName>
        <fullName evidence="1">Uncharacterized protein</fullName>
    </submittedName>
</protein>
<dbReference type="AlphaFoldDB" id="A0A3P3W2F7"/>
<name>A0A3P3W2F7_9MICO</name>
<reference evidence="1 2" key="1">
    <citation type="submission" date="2018-11" db="EMBL/GenBank/DDBJ databases">
        <title>YIM 102482-1 draft genome.</title>
        <authorList>
            <person name="Li G."/>
            <person name="Jiang Y."/>
        </authorList>
    </citation>
    <scope>NUCLEOTIDE SEQUENCE [LARGE SCALE GENOMIC DNA]</scope>
    <source>
        <strain evidence="1 2">YIM 102482-1</strain>
    </source>
</reference>
<organism evidence="1 2">
    <name type="scientific">Gulosibacter macacae</name>
    <dbReference type="NCBI Taxonomy" id="2488791"/>
    <lineage>
        <taxon>Bacteria</taxon>
        <taxon>Bacillati</taxon>
        <taxon>Actinomycetota</taxon>
        <taxon>Actinomycetes</taxon>
        <taxon>Micrococcales</taxon>
        <taxon>Microbacteriaceae</taxon>
        <taxon>Gulosibacter</taxon>
    </lineage>
</organism>
<comment type="caution">
    <text evidence="1">The sequence shown here is derived from an EMBL/GenBank/DDBJ whole genome shotgun (WGS) entry which is preliminary data.</text>
</comment>
<accession>A0A3P3W2F7</accession>
<evidence type="ECO:0000313" key="1">
    <source>
        <dbReference type="EMBL" id="RRJ87829.1"/>
    </source>
</evidence>
<dbReference type="Proteomes" id="UP000274391">
    <property type="component" value="Unassembled WGS sequence"/>
</dbReference>
<dbReference type="OrthoDB" id="68692at2"/>
<dbReference type="EMBL" id="RQVS01000003">
    <property type="protein sequence ID" value="RRJ87829.1"/>
    <property type="molecule type" value="Genomic_DNA"/>
</dbReference>
<sequence length="129" mass="14494">MSIDLIPHRRGIDGELLGWIEPVGDDFRVIDLLGRRRTEPVDWMTAETTLEELGIGYLADPYELLIDGVWRRVYILEVRPPVIVVKEDDLNAVGAALVRHELDWPVGGLLRSVDPRTPRVWPSTGASTA</sequence>
<proteinExistence type="predicted"/>
<keyword evidence="2" id="KW-1185">Reference proteome</keyword>
<gene>
    <name evidence="1" type="ORF">EG850_02920</name>
</gene>